<sequence length="773" mass="85928">MVTLCSQVLIHIVNCQNPVLVSAANPLSLMRIHMFNGHKSFCYNPSRNISQGLVMQPGLVTSVEGCVPLASEVFYILQMLVVLLLQWLKLLNLDQGAMALEWIKDPLACPSSFECIVKARLMGKIYLYLFEVTIGATTVNVLKPSHKSTLLKFDKLTYFSFHVSYRLRIELTGEGRQLRSTFTFFVQSQLQDPECSHPSEAFSDVTAEMNDSSGTINLTGDSYSHKDVISAFPLTGSLLSNFPLCYKLIMPSVAIWGDDIGICDISALKIDNGSEDYDPVPKGQEITADDGAPVSQYIGRIHLYSGIAGKDLRPVQLFENFQQEEIELENALSWTAERWEQATYYTFFGRNAKILQYFEDLFCNIGCYEEYSLRTSNSSSVSCSNYCSSSINAETNLLDVRSDSFAIAPVTPENHALNLEIRKSCQIVNHFNGDITFWGAKPFAVIAPTTAVPSASTNAETNLLDVRSDSFAIVPVTPENLATEFGNHPTFKFGNPLQLFQLLLFPLLQPMLLIGFAPTTDVPSASTNAETNLLDVRSDSFAIVSVTSENHATEFGNQGFDDPFGDDPLKLSLQLIFLMYNGAPSYAEALSGIRIPTHDERVGQTSVVAIDGAFPTASNNNHNQCWGQMPRFLNILRILFVILAATTYTVEGASETVVLNMSTVAWMALEWIKKPLACPQVLSVLSKLRIELTGEGRQLRSTFTFFVQRPDTMNLTGDSYSLHWNDDIGICDISAVKLITEAKIMIQCKRDKKSQQMMVHRCIRLNVLLKLFV</sequence>
<accession>A0A6A2YUG6</accession>
<reference evidence="1" key="1">
    <citation type="submission" date="2019-09" db="EMBL/GenBank/DDBJ databases">
        <title>Draft genome information of white flower Hibiscus syriacus.</title>
        <authorList>
            <person name="Kim Y.-M."/>
        </authorList>
    </citation>
    <scope>NUCLEOTIDE SEQUENCE [LARGE SCALE GENOMIC DNA]</scope>
    <source>
        <strain evidence="1">YM2019G1</strain>
    </source>
</reference>
<comment type="caution">
    <text evidence="1">The sequence shown here is derived from an EMBL/GenBank/DDBJ whole genome shotgun (WGS) entry which is preliminary data.</text>
</comment>
<evidence type="ECO:0000313" key="2">
    <source>
        <dbReference type="Proteomes" id="UP000436088"/>
    </source>
</evidence>
<dbReference type="AlphaFoldDB" id="A0A6A2YUG6"/>
<evidence type="ECO:0000313" key="1">
    <source>
        <dbReference type="EMBL" id="KAE8683104.1"/>
    </source>
</evidence>
<organism evidence="1 2">
    <name type="scientific">Hibiscus syriacus</name>
    <name type="common">Rose of Sharon</name>
    <dbReference type="NCBI Taxonomy" id="106335"/>
    <lineage>
        <taxon>Eukaryota</taxon>
        <taxon>Viridiplantae</taxon>
        <taxon>Streptophyta</taxon>
        <taxon>Embryophyta</taxon>
        <taxon>Tracheophyta</taxon>
        <taxon>Spermatophyta</taxon>
        <taxon>Magnoliopsida</taxon>
        <taxon>eudicotyledons</taxon>
        <taxon>Gunneridae</taxon>
        <taxon>Pentapetalae</taxon>
        <taxon>rosids</taxon>
        <taxon>malvids</taxon>
        <taxon>Malvales</taxon>
        <taxon>Malvaceae</taxon>
        <taxon>Malvoideae</taxon>
        <taxon>Hibiscus</taxon>
    </lineage>
</organism>
<gene>
    <name evidence="1" type="ORF">F3Y22_tig00111215pilonHSYRG00057</name>
</gene>
<name>A0A6A2YUG6_HIBSY</name>
<protein>
    <submittedName>
        <fullName evidence="1">Uncharacterized protein</fullName>
    </submittedName>
</protein>
<proteinExistence type="predicted"/>
<keyword evidence="2" id="KW-1185">Reference proteome</keyword>
<dbReference type="EMBL" id="VEPZ02001272">
    <property type="protein sequence ID" value="KAE8683104.1"/>
    <property type="molecule type" value="Genomic_DNA"/>
</dbReference>
<dbReference type="Proteomes" id="UP000436088">
    <property type="component" value="Unassembled WGS sequence"/>
</dbReference>